<reference evidence="10 11" key="1">
    <citation type="submission" date="2023-07" db="EMBL/GenBank/DDBJ databases">
        <title>Bacillus lucianemedeirus sp. nov, a new species isolated from an immunobiological production facility.</title>
        <authorList>
            <person name="Costa L.V."/>
            <person name="Miranda R.V.S.L."/>
            <person name="Brandao M.L.L."/>
            <person name="Reis C.M.F."/>
            <person name="Frazao A.M."/>
            <person name="Cruz F.V."/>
            <person name="Baio P.V.P."/>
            <person name="Veras J.F.C."/>
            <person name="Ramos J.N."/>
            <person name="Vieira V."/>
        </authorList>
    </citation>
    <scope>NUCLEOTIDE SEQUENCE [LARGE SCALE GENOMIC DNA]</scope>
    <source>
        <strain evidence="10 11">B190/17</strain>
    </source>
</reference>
<comment type="caution">
    <text evidence="10">The sequence shown here is derived from an EMBL/GenBank/DDBJ whole genome shotgun (WGS) entry which is preliminary data.</text>
</comment>
<evidence type="ECO:0000256" key="4">
    <source>
        <dbReference type="ARBA" id="ARBA00022989"/>
    </source>
</evidence>
<feature type="transmembrane region" description="Helical" evidence="7">
    <location>
        <begin position="39"/>
        <end position="57"/>
    </location>
</feature>
<dbReference type="Proteomes" id="UP001619911">
    <property type="component" value="Unassembled WGS sequence"/>
</dbReference>
<protein>
    <recommendedName>
        <fullName evidence="7 8">Cell division protein FtsL</fullName>
    </recommendedName>
</protein>
<dbReference type="RefSeq" id="WP_404314941.1">
    <property type="nucleotide sequence ID" value="NZ_JAUIYO010000002.1"/>
</dbReference>
<dbReference type="Pfam" id="PF04977">
    <property type="entry name" value="DivIC"/>
    <property type="match status" value="1"/>
</dbReference>
<gene>
    <name evidence="7 10" type="primary">ftsL</name>
    <name evidence="10" type="ORF">QYG89_04300</name>
</gene>
<evidence type="ECO:0000256" key="8">
    <source>
        <dbReference type="NCBIfam" id="TIGR02209"/>
    </source>
</evidence>
<evidence type="ECO:0000256" key="6">
    <source>
        <dbReference type="ARBA" id="ARBA00023306"/>
    </source>
</evidence>
<evidence type="ECO:0000256" key="3">
    <source>
        <dbReference type="ARBA" id="ARBA00022692"/>
    </source>
</evidence>
<dbReference type="EMBL" id="JAUIYO010000002">
    <property type="protein sequence ID" value="MFK2824904.1"/>
    <property type="molecule type" value="Genomic_DNA"/>
</dbReference>
<sequence>MSNLARKQLFKHETQPVPSMPKQKERQVGKRLFTPGEKVLFLLFALMICFLGAKVVSTQAALYEINKDIQDVEAQIKEQKKINHDLEVQVSEESTYEKIWKRAKELGLDLSEQNIKVVQPQ</sequence>
<evidence type="ECO:0000256" key="5">
    <source>
        <dbReference type="ARBA" id="ARBA00023136"/>
    </source>
</evidence>
<evidence type="ECO:0000256" key="7">
    <source>
        <dbReference type="HAMAP-Rule" id="MF_00910"/>
    </source>
</evidence>
<dbReference type="HAMAP" id="MF_00910">
    <property type="entry name" value="FtsL"/>
    <property type="match status" value="1"/>
</dbReference>
<keyword evidence="11" id="KW-1185">Reference proteome</keyword>
<keyword evidence="1 7" id="KW-1003">Cell membrane</keyword>
<comment type="subcellular location">
    <subcellularLocation>
        <location evidence="7">Cell membrane</location>
        <topology evidence="7">Single-pass type II membrane protein</topology>
    </subcellularLocation>
    <text evidence="7">Localizes to the division septum where it forms a ring structure.</text>
</comment>
<evidence type="ECO:0000256" key="1">
    <source>
        <dbReference type="ARBA" id="ARBA00022475"/>
    </source>
</evidence>
<evidence type="ECO:0000256" key="2">
    <source>
        <dbReference type="ARBA" id="ARBA00022618"/>
    </source>
</evidence>
<keyword evidence="9" id="KW-0175">Coiled coil</keyword>
<keyword evidence="4 7" id="KW-1133">Transmembrane helix</keyword>
<organism evidence="10 11">
    <name type="scientific">Bacillus lumedeiriae</name>
    <dbReference type="NCBI Taxonomy" id="3058829"/>
    <lineage>
        <taxon>Bacteria</taxon>
        <taxon>Bacillati</taxon>
        <taxon>Bacillota</taxon>
        <taxon>Bacilli</taxon>
        <taxon>Bacillales</taxon>
        <taxon>Bacillaceae</taxon>
        <taxon>Bacillus</taxon>
    </lineage>
</organism>
<name>A0ABW8I6Q7_9BACI</name>
<dbReference type="NCBIfam" id="TIGR02209">
    <property type="entry name" value="ftsL_broad"/>
    <property type="match status" value="1"/>
</dbReference>
<comment type="function">
    <text evidence="7">Essential cell division protein.</text>
</comment>
<evidence type="ECO:0000313" key="10">
    <source>
        <dbReference type="EMBL" id="MFK2824904.1"/>
    </source>
</evidence>
<feature type="coiled-coil region" evidence="9">
    <location>
        <begin position="62"/>
        <end position="89"/>
    </location>
</feature>
<keyword evidence="3 7" id="KW-0812">Transmembrane</keyword>
<evidence type="ECO:0000313" key="11">
    <source>
        <dbReference type="Proteomes" id="UP001619911"/>
    </source>
</evidence>
<dbReference type="InterPro" id="IPR007060">
    <property type="entry name" value="FtsL/DivIC"/>
</dbReference>
<comment type="similarity">
    <text evidence="7">Belongs to the FtsL family.</text>
</comment>
<keyword evidence="2 7" id="KW-0132">Cell division</keyword>
<evidence type="ECO:0000256" key="9">
    <source>
        <dbReference type="SAM" id="Coils"/>
    </source>
</evidence>
<dbReference type="InterPro" id="IPR011922">
    <property type="entry name" value="Cell_div_FtsL"/>
</dbReference>
<proteinExistence type="inferred from homology"/>
<keyword evidence="6 7" id="KW-0131">Cell cycle</keyword>
<keyword evidence="5 7" id="KW-0472">Membrane</keyword>
<accession>A0ABW8I6Q7</accession>
<dbReference type="GO" id="GO:0051301">
    <property type="term" value="P:cell division"/>
    <property type="evidence" value="ECO:0007669"/>
    <property type="project" value="UniProtKB-KW"/>
</dbReference>